<gene>
    <name evidence="1" type="ORF">F0238_20955</name>
</gene>
<protein>
    <submittedName>
        <fullName evidence="1">Uncharacterized protein</fullName>
    </submittedName>
</protein>
<dbReference type="EMBL" id="VTXP01000015">
    <property type="protein sequence ID" value="NOJ25196.1"/>
    <property type="molecule type" value="Genomic_DNA"/>
</dbReference>
<dbReference type="Proteomes" id="UP000576645">
    <property type="component" value="Unassembled WGS sequence"/>
</dbReference>
<sequence length="94" mass="11046">MEQLAFSLDVDTDTEFNGVWTDEEIILAQEGMLLLALHEIQDGRKSAKMRIEAIEWLMRESDEPFSADICAKNSGYDIRVLREHLRPIIRKYYR</sequence>
<evidence type="ECO:0000313" key="2">
    <source>
        <dbReference type="Proteomes" id="UP000576645"/>
    </source>
</evidence>
<proteinExistence type="predicted"/>
<organism evidence="1 2">
    <name type="scientific">Vibrio coralliilyticus</name>
    <dbReference type="NCBI Taxonomy" id="190893"/>
    <lineage>
        <taxon>Bacteria</taxon>
        <taxon>Pseudomonadati</taxon>
        <taxon>Pseudomonadota</taxon>
        <taxon>Gammaproteobacteria</taxon>
        <taxon>Vibrionales</taxon>
        <taxon>Vibrionaceae</taxon>
        <taxon>Vibrio</taxon>
    </lineage>
</organism>
<evidence type="ECO:0000313" key="1">
    <source>
        <dbReference type="EMBL" id="NOJ25196.1"/>
    </source>
</evidence>
<dbReference type="RefSeq" id="WP_171353692.1">
    <property type="nucleotide sequence ID" value="NZ_VTXP01000015.1"/>
</dbReference>
<dbReference type="AlphaFoldDB" id="A0AAP7DFC6"/>
<accession>A0AAP7DFC6</accession>
<reference evidence="1 2" key="1">
    <citation type="submission" date="2019-09" db="EMBL/GenBank/DDBJ databases">
        <title>Draft genome sequencing and comparative genomics of hatchery-associated Vibrios.</title>
        <authorList>
            <person name="Kehlet-Delgado H."/>
            <person name="Mueller R.S."/>
        </authorList>
    </citation>
    <scope>NUCLEOTIDE SEQUENCE [LARGE SCALE GENOMIC DNA]</scope>
    <source>
        <strain evidence="1 2">09-121-3</strain>
    </source>
</reference>
<name>A0AAP7DFC6_9VIBR</name>
<comment type="caution">
    <text evidence="1">The sequence shown here is derived from an EMBL/GenBank/DDBJ whole genome shotgun (WGS) entry which is preliminary data.</text>
</comment>